<sequence length="100" mass="11454">MCAVADACNQSKVARPIKEGDHFEHRLNNDFKQKGLSIMSILEMKKLNTQLSIASKNRVDNVLSFYCDDDATKGEQTLQPSPIHQQYFKEHLPSIEHFAY</sequence>
<protein>
    <submittedName>
        <fullName evidence="2">Uncharacterized protein</fullName>
    </submittedName>
</protein>
<accession>A0A7I4Y9D0</accession>
<evidence type="ECO:0000313" key="2">
    <source>
        <dbReference type="WBParaSite" id="HCON_00068610-00001"/>
    </source>
</evidence>
<keyword evidence="1" id="KW-1185">Reference proteome</keyword>
<dbReference type="WBParaSite" id="HCON_00068610-00001">
    <property type="protein sequence ID" value="HCON_00068610-00001"/>
    <property type="gene ID" value="HCON_00068610"/>
</dbReference>
<dbReference type="Proteomes" id="UP000025227">
    <property type="component" value="Unplaced"/>
</dbReference>
<reference evidence="2" key="1">
    <citation type="submission" date="2020-12" db="UniProtKB">
        <authorList>
            <consortium name="WormBaseParasite"/>
        </authorList>
    </citation>
    <scope>IDENTIFICATION</scope>
    <source>
        <strain evidence="2">MHco3</strain>
    </source>
</reference>
<organism evidence="1 2">
    <name type="scientific">Haemonchus contortus</name>
    <name type="common">Barber pole worm</name>
    <dbReference type="NCBI Taxonomy" id="6289"/>
    <lineage>
        <taxon>Eukaryota</taxon>
        <taxon>Metazoa</taxon>
        <taxon>Ecdysozoa</taxon>
        <taxon>Nematoda</taxon>
        <taxon>Chromadorea</taxon>
        <taxon>Rhabditida</taxon>
        <taxon>Rhabditina</taxon>
        <taxon>Rhabditomorpha</taxon>
        <taxon>Strongyloidea</taxon>
        <taxon>Trichostrongylidae</taxon>
        <taxon>Haemonchus</taxon>
    </lineage>
</organism>
<name>A0A7I4Y9D0_HAECO</name>
<proteinExistence type="predicted"/>
<evidence type="ECO:0000313" key="1">
    <source>
        <dbReference type="Proteomes" id="UP000025227"/>
    </source>
</evidence>
<dbReference type="AlphaFoldDB" id="A0A7I4Y9D0"/>